<accession>A0A1R3VVX3</accession>
<dbReference type="Pfam" id="PF10996">
    <property type="entry name" value="Beta-Casp"/>
    <property type="match status" value="1"/>
</dbReference>
<dbReference type="Pfam" id="PF12706">
    <property type="entry name" value="Lactamase_B_2"/>
    <property type="match status" value="1"/>
</dbReference>
<dbReference type="InterPro" id="IPR036866">
    <property type="entry name" value="RibonucZ/Hydroxyglut_hydro"/>
</dbReference>
<dbReference type="SMART" id="SM01027">
    <property type="entry name" value="Beta-Casp"/>
    <property type="match status" value="1"/>
</dbReference>
<feature type="domain" description="Metallo-beta-lactamase" evidence="2">
    <location>
        <begin position="14"/>
        <end position="249"/>
    </location>
</feature>
<dbReference type="Gene3D" id="3.40.50.10890">
    <property type="match status" value="1"/>
</dbReference>
<dbReference type="InterPro" id="IPR050698">
    <property type="entry name" value="MBL"/>
</dbReference>
<dbReference type="EMBL" id="FTPK01000002">
    <property type="protein sequence ID" value="SIT68518.1"/>
    <property type="molecule type" value="Genomic_DNA"/>
</dbReference>
<protein>
    <submittedName>
        <fullName evidence="4">Metallo-beta-lactamase family protein</fullName>
    </submittedName>
</protein>
<dbReference type="InterPro" id="IPR011108">
    <property type="entry name" value="RMMBL"/>
</dbReference>
<dbReference type="AlphaFoldDB" id="A0A1R3VVX3"/>
<dbReference type="OrthoDB" id="9803916at2"/>
<dbReference type="InterPro" id="IPR022712">
    <property type="entry name" value="Beta_Casp"/>
</dbReference>
<dbReference type="PANTHER" id="PTHR11203">
    <property type="entry name" value="CLEAVAGE AND POLYADENYLATION SPECIFICITY FACTOR FAMILY MEMBER"/>
    <property type="match status" value="1"/>
</dbReference>
<dbReference type="InterPro" id="IPR001279">
    <property type="entry name" value="Metallo-B-lactamas"/>
</dbReference>
<dbReference type="STRING" id="233100.SAMN05216526_0871"/>
<dbReference type="CDD" id="cd16295">
    <property type="entry name" value="TTHA0252-CPSF-like_MBL-fold"/>
    <property type="match status" value="1"/>
</dbReference>
<organism evidence="4 5">
    <name type="scientific">Ectothiorhodosinus mongolicus</name>
    <dbReference type="NCBI Taxonomy" id="233100"/>
    <lineage>
        <taxon>Bacteria</taxon>
        <taxon>Pseudomonadati</taxon>
        <taxon>Pseudomonadota</taxon>
        <taxon>Gammaproteobacteria</taxon>
        <taxon>Chromatiales</taxon>
        <taxon>Ectothiorhodospiraceae</taxon>
        <taxon>Ectothiorhodosinus</taxon>
    </lineage>
</organism>
<evidence type="ECO:0000256" key="1">
    <source>
        <dbReference type="ARBA" id="ARBA00022801"/>
    </source>
</evidence>
<name>A0A1R3VVX3_9GAMM</name>
<dbReference type="Pfam" id="PF07521">
    <property type="entry name" value="RMMBL"/>
    <property type="match status" value="1"/>
</dbReference>
<proteinExistence type="predicted"/>
<gene>
    <name evidence="4" type="ORF">SAMN05216526_0871</name>
</gene>
<dbReference type="GO" id="GO:0016787">
    <property type="term" value="F:hydrolase activity"/>
    <property type="evidence" value="ECO:0007669"/>
    <property type="project" value="UniProtKB-KW"/>
</dbReference>
<evidence type="ECO:0000313" key="5">
    <source>
        <dbReference type="Proteomes" id="UP000223759"/>
    </source>
</evidence>
<reference evidence="4 5" key="1">
    <citation type="submission" date="2017-01" db="EMBL/GenBank/DDBJ databases">
        <authorList>
            <person name="Mah S.A."/>
            <person name="Swanson W.J."/>
            <person name="Moy G.W."/>
            <person name="Vacquier V.D."/>
        </authorList>
    </citation>
    <scope>NUCLEOTIDE SEQUENCE [LARGE SCALE GENOMIC DNA]</scope>
    <source>
        <strain evidence="4 5">M9</strain>
    </source>
</reference>
<dbReference type="Proteomes" id="UP000223759">
    <property type="component" value="Unassembled WGS sequence"/>
</dbReference>
<dbReference type="RefSeq" id="WP_076755319.1">
    <property type="nucleotide sequence ID" value="NZ_CP023018.1"/>
</dbReference>
<evidence type="ECO:0000259" key="2">
    <source>
        <dbReference type="SMART" id="SM00849"/>
    </source>
</evidence>
<keyword evidence="1" id="KW-0378">Hydrolase</keyword>
<evidence type="ECO:0000313" key="4">
    <source>
        <dbReference type="EMBL" id="SIT68518.1"/>
    </source>
</evidence>
<dbReference type="GO" id="GO:0004521">
    <property type="term" value="F:RNA endonuclease activity"/>
    <property type="evidence" value="ECO:0007669"/>
    <property type="project" value="TreeGrafter"/>
</dbReference>
<feature type="domain" description="Beta-Casp" evidence="3">
    <location>
        <begin position="254"/>
        <end position="382"/>
    </location>
</feature>
<sequence>MAELTFLGATGEVTGSRYLLTTDQHRVLMDCGLRQGDRQANEFNRRSLKALARDLDAVVLSHAHLDHCGLLPKLVADGYRGDIFCTEGTAELLPIMLRDSANLMLRDLAQENKWRQRRDEAALPAPYDMEDVEQTLGQLKPIRYGEDMALTGDMRVKFHDAGHILGSAIVELFIQDAGRQRHLVFSGDLGNRDVALMHDPARLEHADMVLLESTYGDRDHRPLADTLEEFAEILARADREGGNVFIPAFAVGRTQELLYHLGAFHQQGLLPQHKVFVDSPMGIAVTQLYARRQDLLKKADVEATHAPGNGELMAYLPQLEFTQSVQASMGINRVKSGAIVIAGSGMCTGGRITHHFKWNLWRRQAHVVIVGFQARGTLGRRLVDGADSVKIFGQEIAVRAQIHTLGGFSAHAGQSELLSWAQGFTGKPVFHLVHGEDKAREALAAALQDRGIDARIPAYEDTVVI</sequence>
<keyword evidence="5" id="KW-1185">Reference proteome</keyword>
<dbReference type="PANTHER" id="PTHR11203:SF37">
    <property type="entry name" value="INTEGRATOR COMPLEX SUBUNIT 11"/>
    <property type="match status" value="1"/>
</dbReference>
<dbReference type="Gene3D" id="3.60.15.10">
    <property type="entry name" value="Ribonuclease Z/Hydroxyacylglutathione hydrolase-like"/>
    <property type="match status" value="1"/>
</dbReference>
<evidence type="ECO:0000259" key="3">
    <source>
        <dbReference type="SMART" id="SM01027"/>
    </source>
</evidence>
<dbReference type="SUPFAM" id="SSF56281">
    <property type="entry name" value="Metallo-hydrolase/oxidoreductase"/>
    <property type="match status" value="1"/>
</dbReference>
<dbReference type="SMART" id="SM00849">
    <property type="entry name" value="Lactamase_B"/>
    <property type="match status" value="1"/>
</dbReference>